<evidence type="ECO:0000256" key="1">
    <source>
        <dbReference type="SAM" id="Phobius"/>
    </source>
</evidence>
<organism evidence="2">
    <name type="scientific">marine metagenome</name>
    <dbReference type="NCBI Taxonomy" id="408172"/>
    <lineage>
        <taxon>unclassified sequences</taxon>
        <taxon>metagenomes</taxon>
        <taxon>ecological metagenomes</taxon>
    </lineage>
</organism>
<keyword evidence="1" id="KW-0472">Membrane</keyword>
<accession>A0A381VLB4</accession>
<dbReference type="AlphaFoldDB" id="A0A381VLB4"/>
<dbReference type="InterPro" id="IPR021279">
    <property type="entry name" value="DUF2721"/>
</dbReference>
<keyword evidence="1" id="KW-1133">Transmembrane helix</keyword>
<proteinExistence type="predicted"/>
<protein>
    <recommendedName>
        <fullName evidence="3">II family cellulose-binding protein</fullName>
    </recommendedName>
</protein>
<keyword evidence="1" id="KW-0812">Transmembrane</keyword>
<reference evidence="2" key="1">
    <citation type="submission" date="2018-05" db="EMBL/GenBank/DDBJ databases">
        <authorList>
            <person name="Lanie J.A."/>
            <person name="Ng W.-L."/>
            <person name="Kazmierczak K.M."/>
            <person name="Andrzejewski T.M."/>
            <person name="Davidsen T.M."/>
            <person name="Wayne K.J."/>
            <person name="Tettelin H."/>
            <person name="Glass J.I."/>
            <person name="Rusch D."/>
            <person name="Podicherti R."/>
            <person name="Tsui H.-C.T."/>
            <person name="Winkler M.E."/>
        </authorList>
    </citation>
    <scope>NUCLEOTIDE SEQUENCE</scope>
</reference>
<gene>
    <name evidence="2" type="ORF">METZ01_LOCUS93944</name>
</gene>
<feature type="transmembrane region" description="Helical" evidence="1">
    <location>
        <begin position="6"/>
        <end position="24"/>
    </location>
</feature>
<feature type="transmembrane region" description="Helical" evidence="1">
    <location>
        <begin position="92"/>
        <end position="110"/>
    </location>
</feature>
<dbReference type="Pfam" id="PF11026">
    <property type="entry name" value="DUF2721"/>
    <property type="match status" value="1"/>
</dbReference>
<evidence type="ECO:0000313" key="2">
    <source>
        <dbReference type="EMBL" id="SVA41090.1"/>
    </source>
</evidence>
<dbReference type="EMBL" id="UINC01009159">
    <property type="protein sequence ID" value="SVA41090.1"/>
    <property type="molecule type" value="Genomic_DNA"/>
</dbReference>
<evidence type="ECO:0008006" key="3">
    <source>
        <dbReference type="Google" id="ProtNLM"/>
    </source>
</evidence>
<name>A0A381VLB4_9ZZZZ</name>
<feature type="transmembrane region" description="Helical" evidence="1">
    <location>
        <begin position="66"/>
        <end position="86"/>
    </location>
</feature>
<sequence length="129" mass="14507">MDITTPALVFPAISLLFIAYTNRLNSLSVLIRSMTKDGSKEAPSKQAKDQLEILQKRVNYIKRMQVFGIISFILCLFTIICLYIGQDSIANYVFSVALLTLVSSLLFALLETLQSTRALDIHLNNSNYK</sequence>